<evidence type="ECO:0000256" key="1">
    <source>
        <dbReference type="ARBA" id="ARBA00023002"/>
    </source>
</evidence>
<evidence type="ECO:0000256" key="2">
    <source>
        <dbReference type="ARBA" id="ARBA00023027"/>
    </source>
</evidence>
<dbReference type="InterPro" id="IPR008927">
    <property type="entry name" value="6-PGluconate_DH-like_C_sf"/>
</dbReference>
<dbReference type="SUPFAM" id="SSF51735">
    <property type="entry name" value="NAD(P)-binding Rossmann-fold domains"/>
    <property type="match status" value="1"/>
</dbReference>
<keyword evidence="1" id="KW-0560">Oxidoreductase</keyword>
<keyword evidence="2" id="KW-0520">NAD</keyword>
<proteinExistence type="predicted"/>
<name>A0ABY4X3V0_9SPHN</name>
<dbReference type="PANTHER" id="PTHR43580:SF2">
    <property type="entry name" value="CYTOKINE-LIKE NUCLEAR FACTOR N-PAC"/>
    <property type="match status" value="1"/>
</dbReference>
<gene>
    <name evidence="5" type="ORF">LHA26_09400</name>
</gene>
<dbReference type="InterPro" id="IPR006115">
    <property type="entry name" value="6PGDH_NADP-bd"/>
</dbReference>
<evidence type="ECO:0000313" key="5">
    <source>
        <dbReference type="EMBL" id="USI71554.1"/>
    </source>
</evidence>
<dbReference type="PIRSF" id="PIRSF000103">
    <property type="entry name" value="HIBADH"/>
    <property type="match status" value="1"/>
</dbReference>
<dbReference type="InterPro" id="IPR029154">
    <property type="entry name" value="HIBADH-like_NADP-bd"/>
</dbReference>
<dbReference type="InterPro" id="IPR015815">
    <property type="entry name" value="HIBADH-related"/>
</dbReference>
<dbReference type="EMBL" id="CP084930">
    <property type="protein sequence ID" value="USI71554.1"/>
    <property type="molecule type" value="Genomic_DNA"/>
</dbReference>
<protein>
    <submittedName>
        <fullName evidence="5">NAD(P)-dependent oxidoreductase</fullName>
    </submittedName>
</protein>
<dbReference type="Gene3D" id="1.10.1040.10">
    <property type="entry name" value="N-(1-d-carboxylethyl)-l-norvaline Dehydrogenase, domain 2"/>
    <property type="match status" value="1"/>
</dbReference>
<dbReference type="Proteomes" id="UP001056937">
    <property type="component" value="Chromosome 1"/>
</dbReference>
<dbReference type="SUPFAM" id="SSF48179">
    <property type="entry name" value="6-phosphogluconate dehydrogenase C-terminal domain-like"/>
    <property type="match status" value="1"/>
</dbReference>
<keyword evidence="6" id="KW-1185">Reference proteome</keyword>
<sequence length="296" mass="30799">MATSQAIGFIGLGTMGAPMALNLIRSGIPLVVWNRSAARCEPLARAGALVADAAAHVLDRCDTVILMLADEAATDAVLGRGTADFSGRVTGRRVVAMGTMPPGYSRDLAADIRAVGGRYVEAPVSGSRKPAEAGQLVGLLAGDADDLAVVRLLLAPLCRQIFECGAVPGALRMKLAVNVFLITLVTGLAEAAHFAARHGLDPEHFVAILDAGPMASDVSRIKAPKLMHRDFARQAGISDVLKNSRLVVEAARDAAIASPLMNVCLALYGETEALGLGEDDMVAVVRAIEERTAIAS</sequence>
<dbReference type="InterPro" id="IPR051265">
    <property type="entry name" value="HIBADH-related_NP60_sf"/>
</dbReference>
<feature type="domain" description="6-phosphogluconate dehydrogenase NADP-binding" evidence="3">
    <location>
        <begin position="7"/>
        <end position="164"/>
    </location>
</feature>
<dbReference type="InterPro" id="IPR013328">
    <property type="entry name" value="6PGD_dom2"/>
</dbReference>
<evidence type="ECO:0000313" key="6">
    <source>
        <dbReference type="Proteomes" id="UP001056937"/>
    </source>
</evidence>
<reference evidence="5" key="1">
    <citation type="journal article" date="2022" name="Toxins">
        <title>Genomic Analysis of Sphingopyxis sp. USTB-05 for Biodegrading Cyanobacterial Hepatotoxins.</title>
        <authorList>
            <person name="Liu C."/>
            <person name="Xu Q."/>
            <person name="Zhao Z."/>
            <person name="Zhang H."/>
            <person name="Liu X."/>
            <person name="Yin C."/>
            <person name="Liu Y."/>
            <person name="Yan H."/>
        </authorList>
    </citation>
    <scope>NUCLEOTIDE SEQUENCE</scope>
    <source>
        <strain evidence="5">NBD5</strain>
    </source>
</reference>
<dbReference type="PANTHER" id="PTHR43580">
    <property type="entry name" value="OXIDOREDUCTASE GLYR1-RELATED"/>
    <property type="match status" value="1"/>
</dbReference>
<dbReference type="RefSeq" id="WP_252165367.1">
    <property type="nucleotide sequence ID" value="NZ_CP084930.1"/>
</dbReference>
<feature type="domain" description="3-hydroxyisobutyrate dehydrogenase-like NAD-binding" evidence="4">
    <location>
        <begin position="173"/>
        <end position="287"/>
    </location>
</feature>
<dbReference type="InterPro" id="IPR036291">
    <property type="entry name" value="NAD(P)-bd_dom_sf"/>
</dbReference>
<dbReference type="InterPro" id="IPR002204">
    <property type="entry name" value="3-OH-isobutyrate_DH-rel_CS"/>
</dbReference>
<evidence type="ECO:0000259" key="3">
    <source>
        <dbReference type="Pfam" id="PF03446"/>
    </source>
</evidence>
<accession>A0ABY4X3V0</accession>
<dbReference type="Gene3D" id="3.40.50.720">
    <property type="entry name" value="NAD(P)-binding Rossmann-like Domain"/>
    <property type="match status" value="1"/>
</dbReference>
<dbReference type="PROSITE" id="PS00895">
    <property type="entry name" value="3_HYDROXYISOBUT_DH"/>
    <property type="match status" value="1"/>
</dbReference>
<dbReference type="Pfam" id="PF14833">
    <property type="entry name" value="NAD_binding_11"/>
    <property type="match status" value="1"/>
</dbReference>
<dbReference type="Pfam" id="PF03446">
    <property type="entry name" value="NAD_binding_2"/>
    <property type="match status" value="1"/>
</dbReference>
<organism evidence="5 6">
    <name type="scientific">Sphingomonas morindae</name>
    <dbReference type="NCBI Taxonomy" id="1541170"/>
    <lineage>
        <taxon>Bacteria</taxon>
        <taxon>Pseudomonadati</taxon>
        <taxon>Pseudomonadota</taxon>
        <taxon>Alphaproteobacteria</taxon>
        <taxon>Sphingomonadales</taxon>
        <taxon>Sphingomonadaceae</taxon>
        <taxon>Sphingomonas</taxon>
    </lineage>
</organism>
<evidence type="ECO:0000259" key="4">
    <source>
        <dbReference type="Pfam" id="PF14833"/>
    </source>
</evidence>